<comment type="subcellular location">
    <subcellularLocation>
        <location evidence="7">Mitochondrion</location>
    </subcellularLocation>
    <subcellularLocation>
        <location evidence="7">Nucleus</location>
    </subcellularLocation>
</comment>
<dbReference type="Pfam" id="PF03167">
    <property type="entry name" value="UDG"/>
    <property type="match status" value="1"/>
</dbReference>
<dbReference type="HAMAP" id="MF_00148">
    <property type="entry name" value="UDG"/>
    <property type="match status" value="1"/>
</dbReference>
<comment type="caution">
    <text evidence="12">The sequence shown here is derived from an EMBL/GenBank/DDBJ whole genome shotgun (WGS) entry which is preliminary data.</text>
</comment>
<feature type="compositionally biased region" description="Basic and acidic residues" evidence="10">
    <location>
        <begin position="41"/>
        <end position="58"/>
    </location>
</feature>
<dbReference type="EC" id="3.2.2.27" evidence="7 9"/>
<evidence type="ECO:0000256" key="4">
    <source>
        <dbReference type="ARBA" id="ARBA00023128"/>
    </source>
</evidence>
<reference evidence="12 13" key="1">
    <citation type="journal article" date="2018" name="G3 (Bethesda)">
        <title>Phylogenetic and Phylogenomic Definition of Rhizopus Species.</title>
        <authorList>
            <person name="Gryganskyi A.P."/>
            <person name="Golan J."/>
            <person name="Dolatabadi S."/>
            <person name="Mondo S."/>
            <person name="Robb S."/>
            <person name="Idnurm A."/>
            <person name="Muszewska A."/>
            <person name="Steczkiewicz K."/>
            <person name="Masonjones S."/>
            <person name="Liao H.L."/>
            <person name="Gajdeczka M.T."/>
            <person name="Anike F."/>
            <person name="Vuek A."/>
            <person name="Anishchenko I.M."/>
            <person name="Voigt K."/>
            <person name="de Hoog G.S."/>
            <person name="Smith M.E."/>
            <person name="Heitman J."/>
            <person name="Vilgalys R."/>
            <person name="Stajich J.E."/>
        </authorList>
    </citation>
    <scope>NUCLEOTIDE SEQUENCE [LARGE SCALE GENOMIC DNA]</scope>
    <source>
        <strain evidence="12 13">LSU 92-RS-03</strain>
    </source>
</reference>
<dbReference type="AlphaFoldDB" id="A0A367KTI5"/>
<evidence type="ECO:0000313" key="12">
    <source>
        <dbReference type="EMBL" id="RCI05457.1"/>
    </source>
</evidence>
<organism evidence="12 13">
    <name type="scientific">Rhizopus stolonifer</name>
    <name type="common">Rhizopus nigricans</name>
    <dbReference type="NCBI Taxonomy" id="4846"/>
    <lineage>
        <taxon>Eukaryota</taxon>
        <taxon>Fungi</taxon>
        <taxon>Fungi incertae sedis</taxon>
        <taxon>Mucoromycota</taxon>
        <taxon>Mucoromycotina</taxon>
        <taxon>Mucoromycetes</taxon>
        <taxon>Mucorales</taxon>
        <taxon>Mucorineae</taxon>
        <taxon>Rhizopodaceae</taxon>
        <taxon>Rhizopus</taxon>
    </lineage>
</organism>
<evidence type="ECO:0000256" key="9">
    <source>
        <dbReference type="RuleBase" id="RU003780"/>
    </source>
</evidence>
<dbReference type="PROSITE" id="PS00130">
    <property type="entry name" value="U_DNA_GLYCOSYLASE"/>
    <property type="match status" value="1"/>
</dbReference>
<dbReference type="GO" id="GO:0005634">
    <property type="term" value="C:nucleus"/>
    <property type="evidence" value="ECO:0007669"/>
    <property type="project" value="UniProtKB-SubCell"/>
</dbReference>
<dbReference type="InterPro" id="IPR036895">
    <property type="entry name" value="Uracil-DNA_glycosylase-like_sf"/>
</dbReference>
<evidence type="ECO:0000259" key="11">
    <source>
        <dbReference type="SMART" id="SM00986"/>
    </source>
</evidence>
<accession>A0A367KTI5</accession>
<evidence type="ECO:0000256" key="10">
    <source>
        <dbReference type="SAM" id="MobiDB-lite"/>
    </source>
</evidence>
<feature type="compositionally biased region" description="Polar residues" evidence="10">
    <location>
        <begin position="1"/>
        <end position="21"/>
    </location>
</feature>
<feature type="active site" description="Proton acceptor" evidence="7 8">
    <location>
        <position position="139"/>
    </location>
</feature>
<dbReference type="NCBIfam" id="NF003589">
    <property type="entry name" value="PRK05254.1-2"/>
    <property type="match status" value="1"/>
</dbReference>
<evidence type="ECO:0000256" key="1">
    <source>
        <dbReference type="ARBA" id="ARBA00008184"/>
    </source>
</evidence>
<dbReference type="InterPro" id="IPR005122">
    <property type="entry name" value="Uracil-DNA_glycosylase-like"/>
</dbReference>
<keyword evidence="5 7" id="KW-0234">DNA repair</keyword>
<dbReference type="CDD" id="cd10027">
    <property type="entry name" value="UDG-F1-like"/>
    <property type="match status" value="1"/>
</dbReference>
<dbReference type="EMBL" id="PJQM01000383">
    <property type="protein sequence ID" value="RCI05457.1"/>
    <property type="molecule type" value="Genomic_DNA"/>
</dbReference>
<evidence type="ECO:0000256" key="7">
    <source>
        <dbReference type="HAMAP-Rule" id="MF_03166"/>
    </source>
</evidence>
<dbReference type="InterPro" id="IPR002043">
    <property type="entry name" value="UDG_fam1"/>
</dbReference>
<evidence type="ECO:0000256" key="2">
    <source>
        <dbReference type="ARBA" id="ARBA00022763"/>
    </source>
</evidence>
<dbReference type="GO" id="GO:0097510">
    <property type="term" value="P:base-excision repair, AP site formation via deaminated base removal"/>
    <property type="evidence" value="ECO:0007669"/>
    <property type="project" value="TreeGrafter"/>
</dbReference>
<dbReference type="PANTHER" id="PTHR11264:SF0">
    <property type="entry name" value="URACIL-DNA GLYCOSYLASE"/>
    <property type="match status" value="1"/>
</dbReference>
<feature type="domain" description="Uracil-DNA glycosylase-like" evidence="11">
    <location>
        <begin position="124"/>
        <end position="285"/>
    </location>
</feature>
<evidence type="ECO:0000256" key="6">
    <source>
        <dbReference type="ARBA" id="ARBA00023242"/>
    </source>
</evidence>
<keyword evidence="6 7" id="KW-0539">Nucleus</keyword>
<protein>
    <recommendedName>
        <fullName evidence="7 9">Uracil-DNA glycosylase</fullName>
        <shortName evidence="7">UDG</shortName>
        <ecNumber evidence="7 9">3.2.2.27</ecNumber>
    </recommendedName>
</protein>
<dbReference type="NCBIfam" id="NF003591">
    <property type="entry name" value="PRK05254.1-4"/>
    <property type="match status" value="1"/>
</dbReference>
<evidence type="ECO:0000256" key="3">
    <source>
        <dbReference type="ARBA" id="ARBA00022801"/>
    </source>
</evidence>
<dbReference type="Gene3D" id="3.40.470.10">
    <property type="entry name" value="Uracil-DNA glycosylase-like domain"/>
    <property type="match status" value="1"/>
</dbReference>
<keyword evidence="3 7" id="KW-0378">Hydrolase</keyword>
<sequence>MNSNNKRPLKDNASQLPNKKPTTAGKKQMSLLSMFKPTTDNNEKAAKENKEEKKDPKEYFKDQNEETLELLDLEITTMNKEWLKVLAPEMVKSYFLKLKKYLKEEAKAKKTIFPPLNQVYSWSNYTPFSDVKVVILGQDPYHNFNQAHGLCFSVIKGVKVPPSLVNMYKGLKIDYPDFVVPNHGYLENWAKQGVLLLNTSLTVEAHKAGSHANQGWEPFTDAIIQFLNQKRNHIVFMLWGSHAQKKGAKIDKSKHLILKSVHPSPLSAHRGFFECNHFKKANEYLNENARGVINWNCL</sequence>
<dbReference type="GO" id="GO:0005739">
    <property type="term" value="C:mitochondrion"/>
    <property type="evidence" value="ECO:0007669"/>
    <property type="project" value="UniProtKB-SubCell"/>
</dbReference>
<name>A0A367KTI5_RHIST</name>
<dbReference type="SMART" id="SM00987">
    <property type="entry name" value="UreE_C"/>
    <property type="match status" value="1"/>
</dbReference>
<comment type="function">
    <text evidence="7 9">Excises uracil residues from the DNA which can arise as a result of misincorporation of dUMP residues by DNA polymerase or due to deamination of cytosine.</text>
</comment>
<feature type="region of interest" description="Disordered" evidence="10">
    <location>
        <begin position="1"/>
        <end position="58"/>
    </location>
</feature>
<dbReference type="PANTHER" id="PTHR11264">
    <property type="entry name" value="URACIL-DNA GLYCOSYLASE"/>
    <property type="match status" value="1"/>
</dbReference>
<dbReference type="NCBIfam" id="NF003588">
    <property type="entry name" value="PRK05254.1-1"/>
    <property type="match status" value="1"/>
</dbReference>
<dbReference type="SMART" id="SM00986">
    <property type="entry name" value="UDG"/>
    <property type="match status" value="1"/>
</dbReference>
<comment type="similarity">
    <text evidence="1 7 9">Belongs to the uracil-DNA glycosylase (UDG) superfamily. UNG family.</text>
</comment>
<dbReference type="SUPFAM" id="SSF52141">
    <property type="entry name" value="Uracil-DNA glycosylase-like"/>
    <property type="match status" value="1"/>
</dbReference>
<dbReference type="GO" id="GO:0004844">
    <property type="term" value="F:uracil DNA N-glycosylase activity"/>
    <property type="evidence" value="ECO:0007669"/>
    <property type="project" value="UniProtKB-UniRule"/>
</dbReference>
<evidence type="ECO:0000313" key="13">
    <source>
        <dbReference type="Proteomes" id="UP000253551"/>
    </source>
</evidence>
<dbReference type="FunFam" id="3.40.470.10:FF:000007">
    <property type="entry name" value="Uracil-DNA glycosylase"/>
    <property type="match status" value="1"/>
</dbReference>
<dbReference type="NCBIfam" id="TIGR00628">
    <property type="entry name" value="ung"/>
    <property type="match status" value="1"/>
</dbReference>
<dbReference type="OrthoDB" id="10031947at2759"/>
<keyword evidence="13" id="KW-1185">Reference proteome</keyword>
<gene>
    <name evidence="12" type="primary">UNG1_1</name>
    <name evidence="7" type="synonym">UNG1</name>
    <name evidence="12" type="ORF">CU098_005835</name>
</gene>
<evidence type="ECO:0000256" key="5">
    <source>
        <dbReference type="ARBA" id="ARBA00023204"/>
    </source>
</evidence>
<dbReference type="Proteomes" id="UP000253551">
    <property type="component" value="Unassembled WGS sequence"/>
</dbReference>
<proteinExistence type="inferred from homology"/>
<dbReference type="NCBIfam" id="NF003592">
    <property type="entry name" value="PRK05254.1-5"/>
    <property type="match status" value="1"/>
</dbReference>
<keyword evidence="4 7" id="KW-0496">Mitochondrion</keyword>
<evidence type="ECO:0000256" key="8">
    <source>
        <dbReference type="PROSITE-ProRule" id="PRU10072"/>
    </source>
</evidence>
<dbReference type="InterPro" id="IPR018085">
    <property type="entry name" value="Ura-DNA_Glyclase_AS"/>
</dbReference>
<comment type="catalytic activity">
    <reaction evidence="7 9">
        <text>Hydrolyzes single-stranded DNA or mismatched double-stranded DNA and polynucleotides, releasing free uracil.</text>
        <dbReference type="EC" id="3.2.2.27"/>
    </reaction>
</comment>
<dbReference type="STRING" id="4846.A0A367KTI5"/>
<keyword evidence="2 7" id="KW-0227">DNA damage</keyword>